<feature type="compositionally biased region" description="Basic and acidic residues" evidence="7">
    <location>
        <begin position="97"/>
        <end position="106"/>
    </location>
</feature>
<dbReference type="GO" id="GO:0006260">
    <property type="term" value="P:DNA replication"/>
    <property type="evidence" value="ECO:0007669"/>
    <property type="project" value="UniProtKB-KW"/>
</dbReference>
<dbReference type="GO" id="GO:0003677">
    <property type="term" value="F:DNA binding"/>
    <property type="evidence" value="ECO:0007669"/>
    <property type="project" value="UniProtKB-KW"/>
</dbReference>
<reference evidence="8 9" key="1">
    <citation type="submission" date="2024-01" db="EMBL/GenBank/DDBJ databases">
        <title>Comparative genomics of Cryptococcus and Kwoniella reveals pathogenesis evolution and contrasting modes of karyotype evolution via chromosome fusion or intercentromeric recombination.</title>
        <authorList>
            <person name="Coelho M.A."/>
            <person name="David-Palma M."/>
            <person name="Shea T."/>
            <person name="Bowers K."/>
            <person name="McGinley-Smith S."/>
            <person name="Mohammad A.W."/>
            <person name="Gnirke A."/>
            <person name="Yurkov A.M."/>
            <person name="Nowrousian M."/>
            <person name="Sun S."/>
            <person name="Cuomo C.A."/>
            <person name="Heitman J."/>
        </authorList>
    </citation>
    <scope>NUCLEOTIDE SEQUENCE [LARGE SCALE GENOMIC DNA]</scope>
    <source>
        <strain evidence="8 9">CBS 6074</strain>
    </source>
</reference>
<comment type="similarity">
    <text evidence="6">Belongs to the CTF8 family.</text>
</comment>
<evidence type="ECO:0000256" key="5">
    <source>
        <dbReference type="ARBA" id="ARBA00023306"/>
    </source>
</evidence>
<organism evidence="8 9">
    <name type="scientific">Kwoniella dendrophila CBS 6074</name>
    <dbReference type="NCBI Taxonomy" id="1295534"/>
    <lineage>
        <taxon>Eukaryota</taxon>
        <taxon>Fungi</taxon>
        <taxon>Dikarya</taxon>
        <taxon>Basidiomycota</taxon>
        <taxon>Agaricomycotina</taxon>
        <taxon>Tremellomycetes</taxon>
        <taxon>Tremellales</taxon>
        <taxon>Cryptococcaceae</taxon>
        <taxon>Kwoniella</taxon>
    </lineage>
</organism>
<keyword evidence="5" id="KW-0131">Cell cycle</keyword>
<keyword evidence="4" id="KW-0539">Nucleus</keyword>
<feature type="region of interest" description="Disordered" evidence="7">
    <location>
        <begin position="90"/>
        <end position="244"/>
    </location>
</feature>
<dbReference type="InterPro" id="IPR018607">
    <property type="entry name" value="Ctf8"/>
</dbReference>
<evidence type="ECO:0008006" key="10">
    <source>
        <dbReference type="Google" id="ProtNLM"/>
    </source>
</evidence>
<name>A0AAX4JZ52_9TREE</name>
<evidence type="ECO:0000256" key="6">
    <source>
        <dbReference type="ARBA" id="ARBA00038447"/>
    </source>
</evidence>
<dbReference type="GeneID" id="91096153"/>
<feature type="compositionally biased region" description="Low complexity" evidence="7">
    <location>
        <begin position="182"/>
        <end position="191"/>
    </location>
</feature>
<proteinExistence type="inferred from homology"/>
<keyword evidence="2" id="KW-0235">DNA replication</keyword>
<evidence type="ECO:0000313" key="8">
    <source>
        <dbReference type="EMBL" id="WWC90547.1"/>
    </source>
</evidence>
<evidence type="ECO:0000256" key="3">
    <source>
        <dbReference type="ARBA" id="ARBA00023125"/>
    </source>
</evidence>
<protein>
    <recommendedName>
        <fullName evidence="10">Chromosome transmission fidelity protein 8</fullName>
    </recommendedName>
</protein>
<dbReference type="PANTHER" id="PTHR28605:SF1">
    <property type="entry name" value="CHROMOSOME TRANSMISSION FIDELITY FACTOR 8"/>
    <property type="match status" value="1"/>
</dbReference>
<dbReference type="GO" id="GO:0031390">
    <property type="term" value="C:Ctf18 RFC-like complex"/>
    <property type="evidence" value="ECO:0007669"/>
    <property type="project" value="InterPro"/>
</dbReference>
<keyword evidence="3" id="KW-0238">DNA-binding</keyword>
<dbReference type="EMBL" id="CP144104">
    <property type="protein sequence ID" value="WWC90547.1"/>
    <property type="molecule type" value="Genomic_DNA"/>
</dbReference>
<evidence type="ECO:0000256" key="1">
    <source>
        <dbReference type="ARBA" id="ARBA00004123"/>
    </source>
</evidence>
<keyword evidence="9" id="KW-1185">Reference proteome</keyword>
<dbReference type="RefSeq" id="XP_066077310.1">
    <property type="nucleotide sequence ID" value="XM_066221213.1"/>
</dbReference>
<dbReference type="GO" id="GO:0007064">
    <property type="term" value="P:mitotic sister chromatid cohesion"/>
    <property type="evidence" value="ECO:0007669"/>
    <property type="project" value="InterPro"/>
</dbReference>
<evidence type="ECO:0000313" key="9">
    <source>
        <dbReference type="Proteomes" id="UP001355207"/>
    </source>
</evidence>
<evidence type="ECO:0000256" key="2">
    <source>
        <dbReference type="ARBA" id="ARBA00022705"/>
    </source>
</evidence>
<accession>A0AAX4JZ52</accession>
<evidence type="ECO:0000256" key="4">
    <source>
        <dbReference type="ARBA" id="ARBA00023242"/>
    </source>
</evidence>
<dbReference type="AlphaFoldDB" id="A0AAX4JZ52"/>
<feature type="compositionally biased region" description="Acidic residues" evidence="7">
    <location>
        <begin position="113"/>
        <end position="133"/>
    </location>
</feature>
<evidence type="ECO:0000256" key="7">
    <source>
        <dbReference type="SAM" id="MobiDB-lite"/>
    </source>
</evidence>
<dbReference type="Pfam" id="PF09696">
    <property type="entry name" value="Ctf8"/>
    <property type="match status" value="2"/>
</dbReference>
<feature type="compositionally biased region" description="Basic and acidic residues" evidence="7">
    <location>
        <begin position="215"/>
        <end position="229"/>
    </location>
</feature>
<dbReference type="PANTHER" id="PTHR28605">
    <property type="entry name" value="CTF8, CHROMOSOME TRANSMISSION FIDELITY FACTOR 8 HOMOLOG (S. CEREVISIAE)"/>
    <property type="match status" value="1"/>
</dbReference>
<gene>
    <name evidence="8" type="ORF">L201_005483</name>
</gene>
<sequence>MRIHLQIHPSQFESQASSSSLSPLIQLGGDLVLVELQGELSYEGEKSDGVVGLIGLDRPDKPTLHLGQHHLLHGKFVNLQKPYAVIRKSIGTGDSETEQKDGESKLEGNLINEENEDEEEESESSSSSEEEDLFEKKEDPITPQKRRKSQDLSSSPIGYGNNEPLTPIDYSSELEFDPSSPPQSEFSSPISNNKDKVEEEEEEEERPNKRIRNTTHLEGKNKKYNEKINKREKRKKEKQKRIEKGLEKQRIRSYQVVGIVKRKLVFALRPEPLVAPTILPE</sequence>
<dbReference type="Proteomes" id="UP001355207">
    <property type="component" value="Chromosome 7"/>
</dbReference>
<comment type="subcellular location">
    <subcellularLocation>
        <location evidence="1">Nucleus</location>
    </subcellularLocation>
</comment>
<feature type="compositionally biased region" description="Basic residues" evidence="7">
    <location>
        <begin position="230"/>
        <end position="239"/>
    </location>
</feature>